<dbReference type="PANTHER" id="PTHR43394:SF1">
    <property type="entry name" value="ATP-BINDING CASSETTE SUB-FAMILY B MEMBER 10, MITOCHONDRIAL"/>
    <property type="match status" value="1"/>
</dbReference>
<evidence type="ECO:0000256" key="7">
    <source>
        <dbReference type="ARBA" id="ARBA00023136"/>
    </source>
</evidence>
<evidence type="ECO:0000259" key="9">
    <source>
        <dbReference type="PROSITE" id="PS50929"/>
    </source>
</evidence>
<dbReference type="InterPro" id="IPR027417">
    <property type="entry name" value="P-loop_NTPase"/>
</dbReference>
<keyword evidence="12" id="KW-1185">Reference proteome</keyword>
<evidence type="ECO:0000256" key="4">
    <source>
        <dbReference type="ARBA" id="ARBA00022801"/>
    </source>
</evidence>
<dbReference type="SUPFAM" id="SSF52540">
    <property type="entry name" value="P-loop containing nucleoside triphosphate hydrolases"/>
    <property type="match status" value="1"/>
</dbReference>
<feature type="transmembrane region" description="Helical" evidence="8">
    <location>
        <begin position="386"/>
        <end position="409"/>
    </location>
</feature>
<keyword evidence="11" id="KW-0067">ATP-binding</keyword>
<feature type="transmembrane region" description="Helical" evidence="8">
    <location>
        <begin position="303"/>
        <end position="323"/>
    </location>
</feature>
<evidence type="ECO:0000256" key="2">
    <source>
        <dbReference type="ARBA" id="ARBA00005417"/>
    </source>
</evidence>
<dbReference type="PROSITE" id="PS50929">
    <property type="entry name" value="ABC_TM1F"/>
    <property type="match status" value="1"/>
</dbReference>
<keyword evidence="3 8" id="KW-0812">Transmembrane</keyword>
<dbReference type="InterPro" id="IPR011527">
    <property type="entry name" value="ABC1_TM_dom"/>
</dbReference>
<evidence type="ECO:0000313" key="12">
    <source>
        <dbReference type="Proteomes" id="UP000289326"/>
    </source>
</evidence>
<evidence type="ECO:0000313" key="11">
    <source>
        <dbReference type="EMBL" id="QBF34856.1"/>
    </source>
</evidence>
<dbReference type="GO" id="GO:0008234">
    <property type="term" value="F:cysteine-type peptidase activity"/>
    <property type="evidence" value="ECO:0007669"/>
    <property type="project" value="UniProtKB-KW"/>
</dbReference>
<dbReference type="GO" id="GO:0005886">
    <property type="term" value="C:plasma membrane"/>
    <property type="evidence" value="ECO:0007669"/>
    <property type="project" value="UniProtKB-SubCell"/>
</dbReference>
<evidence type="ECO:0000256" key="1">
    <source>
        <dbReference type="ARBA" id="ARBA00004651"/>
    </source>
</evidence>
<sequence>MKITKQYDTKDCGLHILQYLFKKINKHDVDIAYLKLNANYGANGINLVSLKHIANNFGLILRPFECEFKQLVQIQKDDLPLIIVIEEHGYSHYLLVEKIKQNYILAQDSRLGKSIKINFDYLKQIYSGIICFISPKNTVLDSKQNYKIENKFKSLFNFNLYNFYLIISSILTTSFTFVTSFFIKIVFDFILPNHLEKTLLVLFSLFIWINTLRFINDFIKRVIIKKMTNKIEIEIKSAIFNKLDNLPLDEINKLTKNEIFKRISYVSFIANYKANFVYSFFVNIFTIIASSVILIWISIEIFSIIVVISLLVLTINFIFHTFIEKKYLLHLEKAHKHNQAEFDAIYSSNSFENNIEKQFIQLNRVNNLIDFKQSEYHLKLKENYSFLFSNILLNNVSMIIVTISTFLILKNKLSIGSLAMILSSLNFFIQPVNEITSLIMMRTIIEKHINMINFLLNLKAKQLNNTGILIQKINSITLNNIKHSYETGVNLLNIKKLQIINNSILLGGNGSGKSTLLNLLNYRFGNWTGEILINNHSLKFIDNELIKSNTILINNNIHLPETTIYEFLTAQNYQKREELNKNIEKYELDVLMEKMNISLNMYCKNNGSNFSSGQRQFVILLKLFSQKYNLILLDEAFENIDNHIFELLKNKINMYHQNAMFIEVSHSRKYIKNGEVIDIEKINKTE</sequence>
<dbReference type="SUPFAM" id="SSF90123">
    <property type="entry name" value="ABC transporter transmembrane region"/>
    <property type="match status" value="1"/>
</dbReference>
<dbReference type="GO" id="GO:0016887">
    <property type="term" value="F:ATP hydrolysis activity"/>
    <property type="evidence" value="ECO:0007669"/>
    <property type="project" value="InterPro"/>
</dbReference>
<comment type="subcellular location">
    <subcellularLocation>
        <location evidence="1">Cell membrane</location>
        <topology evidence="1">Multi-pass membrane protein</topology>
    </subcellularLocation>
</comment>
<feature type="transmembrane region" description="Helical" evidence="8">
    <location>
        <begin position="199"/>
        <end position="219"/>
    </location>
</feature>
<protein>
    <submittedName>
        <fullName evidence="11">ATP-binding cassette domain-containing protein</fullName>
    </submittedName>
</protein>
<organism evidence="11 12">
    <name type="scientific">Mycoplasmopsis phocirhinis</name>
    <dbReference type="NCBI Taxonomy" id="142650"/>
    <lineage>
        <taxon>Bacteria</taxon>
        <taxon>Bacillati</taxon>
        <taxon>Mycoplasmatota</taxon>
        <taxon>Mycoplasmoidales</taxon>
        <taxon>Metamycoplasmataceae</taxon>
        <taxon>Mycoplasmopsis</taxon>
    </lineage>
</organism>
<dbReference type="Pfam" id="PF00664">
    <property type="entry name" value="ABC_membrane"/>
    <property type="match status" value="1"/>
</dbReference>
<dbReference type="GO" id="GO:0005524">
    <property type="term" value="F:ATP binding"/>
    <property type="evidence" value="ECO:0007669"/>
    <property type="project" value="UniProtKB-KW"/>
</dbReference>
<comment type="similarity">
    <text evidence="2">Belongs to the ABC transporter superfamily.</text>
</comment>
<feature type="transmembrane region" description="Helical" evidence="8">
    <location>
        <begin position="276"/>
        <end position="297"/>
    </location>
</feature>
<dbReference type="AlphaFoldDB" id="A0A4P6MQ45"/>
<dbReference type="Proteomes" id="UP000289326">
    <property type="component" value="Chromosome"/>
</dbReference>
<reference evidence="11 12" key="1">
    <citation type="submission" date="2019-01" db="EMBL/GenBank/DDBJ databases">
        <title>Complete sequence and annotation of the Mycoplasma phocirhinis strain 852T genome.</title>
        <authorList>
            <person name="Frasca S.Jr."/>
            <person name="Kutish G.F."/>
            <person name="Castellanos Gell J."/>
            <person name="Michaels D.L."/>
            <person name="Brown D.R."/>
        </authorList>
    </citation>
    <scope>NUCLEOTIDE SEQUENCE [LARGE SCALE GENOMIC DNA]</scope>
    <source>
        <strain evidence="11 12">852</strain>
    </source>
</reference>
<evidence type="ECO:0000256" key="8">
    <source>
        <dbReference type="SAM" id="Phobius"/>
    </source>
</evidence>
<evidence type="ECO:0000259" key="10">
    <source>
        <dbReference type="PROSITE" id="PS50990"/>
    </source>
</evidence>
<dbReference type="InterPro" id="IPR005074">
    <property type="entry name" value="Peptidase_C39"/>
</dbReference>
<keyword evidence="5" id="KW-0788">Thiol protease</keyword>
<dbReference type="GO" id="GO:0015421">
    <property type="term" value="F:ABC-type oligopeptide transporter activity"/>
    <property type="evidence" value="ECO:0007669"/>
    <property type="project" value="TreeGrafter"/>
</dbReference>
<dbReference type="InterPro" id="IPR036640">
    <property type="entry name" value="ABC1_TM_sf"/>
</dbReference>
<name>A0A4P6MQ45_9BACT</name>
<dbReference type="Pfam" id="PF00005">
    <property type="entry name" value="ABC_tran"/>
    <property type="match status" value="1"/>
</dbReference>
<dbReference type="InterPro" id="IPR003439">
    <property type="entry name" value="ABC_transporter-like_ATP-bd"/>
</dbReference>
<accession>A0A4P6MQ45</accession>
<dbReference type="RefSeq" id="WP_130429633.1">
    <property type="nucleotide sequence ID" value="NZ_CP034841.1"/>
</dbReference>
<dbReference type="Gene3D" id="3.40.50.300">
    <property type="entry name" value="P-loop containing nucleotide triphosphate hydrolases"/>
    <property type="match status" value="1"/>
</dbReference>
<dbReference type="Gene3D" id="1.20.1560.10">
    <property type="entry name" value="ABC transporter type 1, transmembrane domain"/>
    <property type="match status" value="1"/>
</dbReference>
<feature type="transmembrane region" description="Helical" evidence="8">
    <location>
        <begin position="161"/>
        <end position="187"/>
    </location>
</feature>
<feature type="domain" description="Peptidase C39" evidence="10">
    <location>
        <begin position="6"/>
        <end position="133"/>
    </location>
</feature>
<dbReference type="Pfam" id="PF03412">
    <property type="entry name" value="Peptidase_C39"/>
    <property type="match status" value="1"/>
</dbReference>
<keyword evidence="7 8" id="KW-0472">Membrane</keyword>
<evidence type="ECO:0000256" key="3">
    <source>
        <dbReference type="ARBA" id="ARBA00022692"/>
    </source>
</evidence>
<evidence type="ECO:0000256" key="6">
    <source>
        <dbReference type="ARBA" id="ARBA00022989"/>
    </source>
</evidence>
<feature type="domain" description="ABC transmembrane type-1" evidence="9">
    <location>
        <begin position="165"/>
        <end position="441"/>
    </location>
</feature>
<keyword evidence="11" id="KW-0547">Nucleotide-binding</keyword>
<dbReference type="KEGG" id="mphi:EG856_02955"/>
<dbReference type="OrthoDB" id="403954at2"/>
<keyword evidence="5" id="KW-0645">Protease</keyword>
<keyword evidence="4" id="KW-0378">Hydrolase</keyword>
<dbReference type="EMBL" id="CP034841">
    <property type="protein sequence ID" value="QBF34856.1"/>
    <property type="molecule type" value="Genomic_DNA"/>
</dbReference>
<proteinExistence type="inferred from homology"/>
<gene>
    <name evidence="11" type="ORF">EG856_02955</name>
</gene>
<dbReference type="PANTHER" id="PTHR43394">
    <property type="entry name" value="ATP-DEPENDENT PERMEASE MDL1, MITOCHONDRIAL"/>
    <property type="match status" value="1"/>
</dbReference>
<dbReference type="Gene3D" id="3.90.70.10">
    <property type="entry name" value="Cysteine proteinases"/>
    <property type="match status" value="1"/>
</dbReference>
<dbReference type="NCBIfam" id="NF045998">
    <property type="entry name" value="cleave_ABC_plasm"/>
    <property type="match status" value="1"/>
</dbReference>
<evidence type="ECO:0000256" key="5">
    <source>
        <dbReference type="ARBA" id="ARBA00022807"/>
    </source>
</evidence>
<dbReference type="InterPro" id="IPR039421">
    <property type="entry name" value="Type_1_exporter"/>
</dbReference>
<keyword evidence="6 8" id="KW-1133">Transmembrane helix</keyword>
<dbReference type="PROSITE" id="PS50990">
    <property type="entry name" value="PEPTIDASE_C39"/>
    <property type="match status" value="1"/>
</dbReference>
<dbReference type="GO" id="GO:0006508">
    <property type="term" value="P:proteolysis"/>
    <property type="evidence" value="ECO:0007669"/>
    <property type="project" value="InterPro"/>
</dbReference>